<accession>A0A5Q4VA80</accession>
<reference evidence="3 4" key="1">
    <citation type="submission" date="2019-06" db="EMBL/GenBank/DDBJ databases">
        <title>Desulfobotulus mexicanus sp. nov., a novel sulfate-reducing bacterium isolated from the sediment of an alkaline crater lake in Mexico.</title>
        <authorList>
            <person name="Hirschler-Rea A."/>
        </authorList>
    </citation>
    <scope>NUCLEOTIDE SEQUENCE [LARGE SCALE GENOMIC DNA]</scope>
    <source>
        <strain evidence="3 4">PAR22N</strain>
    </source>
</reference>
<evidence type="ECO:0000259" key="2">
    <source>
        <dbReference type="PROSITE" id="PS50966"/>
    </source>
</evidence>
<proteinExistence type="predicted"/>
<feature type="domain" description="SWIM-type" evidence="2">
    <location>
        <begin position="133"/>
        <end position="169"/>
    </location>
</feature>
<evidence type="ECO:0000313" key="3">
    <source>
        <dbReference type="EMBL" id="TYT74654.1"/>
    </source>
</evidence>
<sequence>MSRYWNSGFSATRPREVKDGIRAGSQKGAMASKWWGRRWIAVLEAIGGSTRMARGRSYARKGQVSSLEILPGEIRARVQGSARTPYMVSIKLRTLQKTEWKKVAHALMEAPLVAARLIAGEMPEEMEAIAQRVSVPFFPEKNKDLETNCSCPDWSDPCKHIAAVYYLVAEALDQNPFLLFQLRGMEREAFVGLLGLSPERGEAPESEKAEAQPLKSEAPIFWGEDRQYTGLVPVADASMPEAFIRRLGRPPFWRSSRAFFPLMQSVYGKAAAAGLDLCAGGMGEDGER</sequence>
<dbReference type="PANTHER" id="PTHR38133:SF1">
    <property type="entry name" value="SLR1429 PROTEIN"/>
    <property type="match status" value="1"/>
</dbReference>
<protein>
    <recommendedName>
        <fullName evidence="2">SWIM-type domain-containing protein</fullName>
    </recommendedName>
</protein>
<gene>
    <name evidence="3" type="ORF">FIM25_08625</name>
</gene>
<dbReference type="PANTHER" id="PTHR38133">
    <property type="entry name" value="SLR1429 PROTEIN"/>
    <property type="match status" value="1"/>
</dbReference>
<dbReference type="RefSeq" id="WP_139448302.1">
    <property type="nucleotide sequence ID" value="NZ_VDMB01000009.1"/>
</dbReference>
<name>A0A5Q4VA80_9BACT</name>
<keyword evidence="1" id="KW-0862">Zinc</keyword>
<dbReference type="GO" id="GO:0008270">
    <property type="term" value="F:zinc ion binding"/>
    <property type="evidence" value="ECO:0007669"/>
    <property type="project" value="UniProtKB-KW"/>
</dbReference>
<keyword evidence="1" id="KW-0479">Metal-binding</keyword>
<keyword evidence="1" id="KW-0863">Zinc-finger</keyword>
<keyword evidence="4" id="KW-1185">Reference proteome</keyword>
<evidence type="ECO:0000313" key="4">
    <source>
        <dbReference type="Proteomes" id="UP000321899"/>
    </source>
</evidence>
<dbReference type="EMBL" id="VDMB01000009">
    <property type="protein sequence ID" value="TYT74654.1"/>
    <property type="molecule type" value="Genomic_DNA"/>
</dbReference>
<evidence type="ECO:0000256" key="1">
    <source>
        <dbReference type="PROSITE-ProRule" id="PRU00325"/>
    </source>
</evidence>
<dbReference type="Pfam" id="PF04434">
    <property type="entry name" value="SWIM"/>
    <property type="match status" value="1"/>
</dbReference>
<dbReference type="OrthoDB" id="188274at2"/>
<comment type="caution">
    <text evidence="3">The sequence shown here is derived from an EMBL/GenBank/DDBJ whole genome shotgun (WGS) entry which is preliminary data.</text>
</comment>
<dbReference type="InterPro" id="IPR007527">
    <property type="entry name" value="Znf_SWIM"/>
</dbReference>
<dbReference type="Proteomes" id="UP000321899">
    <property type="component" value="Unassembled WGS sequence"/>
</dbReference>
<dbReference type="AlphaFoldDB" id="A0A5Q4VA80"/>
<dbReference type="PROSITE" id="PS50966">
    <property type="entry name" value="ZF_SWIM"/>
    <property type="match status" value="1"/>
</dbReference>
<organism evidence="3 4">
    <name type="scientific">Desulfobotulus mexicanus</name>
    <dbReference type="NCBI Taxonomy" id="2586642"/>
    <lineage>
        <taxon>Bacteria</taxon>
        <taxon>Pseudomonadati</taxon>
        <taxon>Thermodesulfobacteriota</taxon>
        <taxon>Desulfobacteria</taxon>
        <taxon>Desulfobacterales</taxon>
        <taxon>Desulfobacteraceae</taxon>
        <taxon>Desulfobotulus</taxon>
    </lineage>
</organism>